<dbReference type="InterPro" id="IPR032710">
    <property type="entry name" value="NTF2-like_dom_sf"/>
</dbReference>
<dbReference type="Gene3D" id="3.10.450.50">
    <property type="match status" value="1"/>
</dbReference>
<dbReference type="SUPFAM" id="SSF54427">
    <property type="entry name" value="NTF2-like"/>
    <property type="match status" value="1"/>
</dbReference>
<dbReference type="AlphaFoldDB" id="A0A8J3ZRN7"/>
<proteinExistence type="predicted"/>
<sequence>MDARVTGMTDAQTAVTRYLDMWNETDAAKRRAVVEEVCTPDVRYVDPLAAVTGHDGLNGLIGAAQQQFPGLTFTPGGAADAHHQQARFTWHLGQPGGEPLAIGFDVVEFAPDGRIATVLGFLDKVPG</sequence>
<gene>
    <name evidence="2" type="ORF">Voc01_019970</name>
</gene>
<evidence type="ECO:0000259" key="1">
    <source>
        <dbReference type="Pfam" id="PF12680"/>
    </source>
</evidence>
<evidence type="ECO:0000313" key="2">
    <source>
        <dbReference type="EMBL" id="GIJ67080.1"/>
    </source>
</evidence>
<dbReference type="Proteomes" id="UP000635606">
    <property type="component" value="Unassembled WGS sequence"/>
</dbReference>
<accession>A0A8J3ZRN7</accession>
<dbReference type="Pfam" id="PF12680">
    <property type="entry name" value="SnoaL_2"/>
    <property type="match status" value="1"/>
</dbReference>
<keyword evidence="3" id="KW-1185">Reference proteome</keyword>
<organism evidence="2 3">
    <name type="scientific">Virgisporangium ochraceum</name>
    <dbReference type="NCBI Taxonomy" id="65505"/>
    <lineage>
        <taxon>Bacteria</taxon>
        <taxon>Bacillati</taxon>
        <taxon>Actinomycetota</taxon>
        <taxon>Actinomycetes</taxon>
        <taxon>Micromonosporales</taxon>
        <taxon>Micromonosporaceae</taxon>
        <taxon>Virgisporangium</taxon>
    </lineage>
</organism>
<feature type="domain" description="SnoaL-like" evidence="1">
    <location>
        <begin position="15"/>
        <end position="116"/>
    </location>
</feature>
<dbReference type="InterPro" id="IPR037401">
    <property type="entry name" value="SnoaL-like"/>
</dbReference>
<reference evidence="2" key="1">
    <citation type="submission" date="2021-01" db="EMBL/GenBank/DDBJ databases">
        <title>Whole genome shotgun sequence of Virgisporangium ochraceum NBRC 16418.</title>
        <authorList>
            <person name="Komaki H."/>
            <person name="Tamura T."/>
        </authorList>
    </citation>
    <scope>NUCLEOTIDE SEQUENCE</scope>
    <source>
        <strain evidence="2">NBRC 16418</strain>
    </source>
</reference>
<protein>
    <submittedName>
        <fullName evidence="2">Isomerase</fullName>
    </submittedName>
</protein>
<dbReference type="GO" id="GO:0016853">
    <property type="term" value="F:isomerase activity"/>
    <property type="evidence" value="ECO:0007669"/>
    <property type="project" value="UniProtKB-KW"/>
</dbReference>
<name>A0A8J3ZRN7_9ACTN</name>
<comment type="caution">
    <text evidence="2">The sequence shown here is derived from an EMBL/GenBank/DDBJ whole genome shotgun (WGS) entry which is preliminary data.</text>
</comment>
<dbReference type="EMBL" id="BOPH01000022">
    <property type="protein sequence ID" value="GIJ67080.1"/>
    <property type="molecule type" value="Genomic_DNA"/>
</dbReference>
<evidence type="ECO:0000313" key="3">
    <source>
        <dbReference type="Proteomes" id="UP000635606"/>
    </source>
</evidence>
<keyword evidence="2" id="KW-0413">Isomerase</keyword>